<protein>
    <recommendedName>
        <fullName evidence="3">mitogen-activated protein kinase</fullName>
        <ecNumber evidence="3">2.7.11.24</ecNumber>
    </recommendedName>
</protein>
<dbReference type="PANTHER" id="PTHR24055">
    <property type="entry name" value="MITOGEN-ACTIVATED PROTEIN KINASE"/>
    <property type="match status" value="1"/>
</dbReference>
<sequence>MFPSPQQRQKQNVKSNVKPGFYTIELNKSVWVIPECYQKLTPVGTGAYGAVCSAECITTGDRVAIKKFTRPFQSPIHAKRTQRELRLLRLMRHENVIDLYDMFTPDNSAETLEDVYILDFGLARQADQEMTGYVATRWYRAPEIMLNWMHYTQTVDIWSVGCIMAELITGKTLFPGADHIDQLTRIMSKISSEEARNYIRNMPRIERKNFKSFFQAATPEAVDFLERTLNLDPDYRPTAAQAMEHSYFKQYHDPNDEPIADSHIEVDIEQDLSIDQWRQMIWTEIEEFQLQQQRIQREQQQKEQQKQNDNIVEESEMI</sequence>
<organism evidence="12 13">
    <name type="scientific">Meloidogyne floridensis</name>
    <dbReference type="NCBI Taxonomy" id="298350"/>
    <lineage>
        <taxon>Eukaryota</taxon>
        <taxon>Metazoa</taxon>
        <taxon>Ecdysozoa</taxon>
        <taxon>Nematoda</taxon>
        <taxon>Chromadorea</taxon>
        <taxon>Rhabditida</taxon>
        <taxon>Tylenchina</taxon>
        <taxon>Tylenchomorpha</taxon>
        <taxon>Tylenchoidea</taxon>
        <taxon>Meloidogynidae</taxon>
        <taxon>Meloidogyninae</taxon>
        <taxon>Meloidogyne</taxon>
    </lineage>
</organism>
<reference evidence="13" key="1">
    <citation type="submission" date="2022-11" db="UniProtKB">
        <authorList>
            <consortium name="WormBaseParasite"/>
        </authorList>
    </citation>
    <scope>IDENTIFICATION</scope>
</reference>
<keyword evidence="8" id="KW-0418">Kinase</keyword>
<accession>A0A915PBX4</accession>
<dbReference type="GO" id="GO:0004707">
    <property type="term" value="F:MAP kinase activity"/>
    <property type="evidence" value="ECO:0007669"/>
    <property type="project" value="UniProtKB-EC"/>
</dbReference>
<feature type="binding site" evidence="10">
    <location>
        <position position="67"/>
    </location>
    <ligand>
        <name>ATP</name>
        <dbReference type="ChEBI" id="CHEBI:30616"/>
    </ligand>
</feature>
<evidence type="ECO:0000256" key="9">
    <source>
        <dbReference type="ARBA" id="ARBA00022840"/>
    </source>
</evidence>
<dbReference type="Gene3D" id="1.10.510.10">
    <property type="entry name" value="Transferase(Phosphotransferase) domain 1"/>
    <property type="match status" value="1"/>
</dbReference>
<dbReference type="GO" id="GO:0006970">
    <property type="term" value="P:response to osmotic stress"/>
    <property type="evidence" value="ECO:0007669"/>
    <property type="project" value="UniProtKB-ARBA"/>
</dbReference>
<dbReference type="InterPro" id="IPR011009">
    <property type="entry name" value="Kinase-like_dom_sf"/>
</dbReference>
<evidence type="ECO:0000256" key="5">
    <source>
        <dbReference type="ARBA" id="ARBA00022553"/>
    </source>
</evidence>
<dbReference type="Gene3D" id="3.30.200.20">
    <property type="entry name" value="Phosphorylase Kinase, domain 1"/>
    <property type="match status" value="1"/>
</dbReference>
<evidence type="ECO:0000256" key="10">
    <source>
        <dbReference type="PROSITE-ProRule" id="PRU10141"/>
    </source>
</evidence>
<name>A0A915PBX4_9BILA</name>
<dbReference type="InterPro" id="IPR050117">
    <property type="entry name" value="MAPK"/>
</dbReference>
<evidence type="ECO:0000313" key="13">
    <source>
        <dbReference type="WBParaSite" id="scf7180000424486.g13268"/>
    </source>
</evidence>
<evidence type="ECO:0000256" key="2">
    <source>
        <dbReference type="ARBA" id="ARBA00008832"/>
    </source>
</evidence>
<dbReference type="SUPFAM" id="SSF56112">
    <property type="entry name" value="Protein kinase-like (PK-like)"/>
    <property type="match status" value="1"/>
</dbReference>
<dbReference type="InterPro" id="IPR000719">
    <property type="entry name" value="Prot_kinase_dom"/>
</dbReference>
<evidence type="ECO:0000256" key="6">
    <source>
        <dbReference type="ARBA" id="ARBA00022679"/>
    </source>
</evidence>
<evidence type="ECO:0000256" key="8">
    <source>
        <dbReference type="ARBA" id="ARBA00022777"/>
    </source>
</evidence>
<keyword evidence="7 10" id="KW-0547">Nucleotide-binding</keyword>
<dbReference type="FunFam" id="1.10.510.10:FF:000624">
    <property type="entry name" value="Mitogen-activated protein kinase"/>
    <property type="match status" value="1"/>
</dbReference>
<dbReference type="EC" id="2.7.11.24" evidence="3"/>
<dbReference type="GO" id="GO:0005524">
    <property type="term" value="F:ATP binding"/>
    <property type="evidence" value="ECO:0007669"/>
    <property type="project" value="UniProtKB-UniRule"/>
</dbReference>
<proteinExistence type="inferred from homology"/>
<evidence type="ECO:0000256" key="3">
    <source>
        <dbReference type="ARBA" id="ARBA00012411"/>
    </source>
</evidence>
<comment type="similarity">
    <text evidence="2">Belongs to the protein kinase superfamily. CMGC Ser/Thr protein kinase family. MAP kinase subfamily.</text>
</comment>
<dbReference type="WBParaSite" id="scf7180000424486.g13268">
    <property type="protein sequence ID" value="scf7180000424486.g13268"/>
    <property type="gene ID" value="scf7180000424486.g13268"/>
</dbReference>
<dbReference type="PROSITE" id="PS50011">
    <property type="entry name" value="PROTEIN_KINASE_DOM"/>
    <property type="match status" value="1"/>
</dbReference>
<keyword evidence="6" id="KW-0808">Transferase</keyword>
<evidence type="ECO:0000256" key="1">
    <source>
        <dbReference type="ARBA" id="ARBA00001946"/>
    </source>
</evidence>
<dbReference type="PROSITE" id="PS00107">
    <property type="entry name" value="PROTEIN_KINASE_ATP"/>
    <property type="match status" value="1"/>
</dbReference>
<dbReference type="AlphaFoldDB" id="A0A915PBX4"/>
<evidence type="ECO:0000256" key="7">
    <source>
        <dbReference type="ARBA" id="ARBA00022741"/>
    </source>
</evidence>
<dbReference type="InterPro" id="IPR017441">
    <property type="entry name" value="Protein_kinase_ATP_BS"/>
</dbReference>
<evidence type="ECO:0000256" key="4">
    <source>
        <dbReference type="ARBA" id="ARBA00022527"/>
    </source>
</evidence>
<keyword evidence="4" id="KW-0723">Serine/threonine-protein kinase</keyword>
<keyword evidence="9 10" id="KW-0067">ATP-binding</keyword>
<keyword evidence="5" id="KW-0597">Phosphoprotein</keyword>
<dbReference type="Pfam" id="PF00069">
    <property type="entry name" value="Pkinase"/>
    <property type="match status" value="2"/>
</dbReference>
<dbReference type="Proteomes" id="UP000887560">
    <property type="component" value="Unplaced"/>
</dbReference>
<keyword evidence="12" id="KW-1185">Reference proteome</keyword>
<evidence type="ECO:0000259" key="11">
    <source>
        <dbReference type="PROSITE" id="PS50011"/>
    </source>
</evidence>
<dbReference type="FunFam" id="3.30.200.20:FF:000769">
    <property type="entry name" value="Mitogen-activated protein kinase 14"/>
    <property type="match status" value="1"/>
</dbReference>
<evidence type="ECO:0000313" key="12">
    <source>
        <dbReference type="Proteomes" id="UP000887560"/>
    </source>
</evidence>
<feature type="domain" description="Protein kinase" evidence="11">
    <location>
        <begin position="1"/>
        <end position="248"/>
    </location>
</feature>
<comment type="cofactor">
    <cofactor evidence="1">
        <name>Mg(2+)</name>
        <dbReference type="ChEBI" id="CHEBI:18420"/>
    </cofactor>
</comment>